<proteinExistence type="predicted"/>
<organism evidence="1 2">
    <name type="scientific">Fusarium oxysporum f. sp. raphani 54005</name>
    <dbReference type="NCBI Taxonomy" id="1089458"/>
    <lineage>
        <taxon>Eukaryota</taxon>
        <taxon>Fungi</taxon>
        <taxon>Dikarya</taxon>
        <taxon>Ascomycota</taxon>
        <taxon>Pezizomycotina</taxon>
        <taxon>Sordariomycetes</taxon>
        <taxon>Hypocreomycetidae</taxon>
        <taxon>Hypocreales</taxon>
        <taxon>Nectriaceae</taxon>
        <taxon>Fusarium</taxon>
        <taxon>Fusarium oxysporum species complex</taxon>
    </lineage>
</organism>
<sequence length="33" mass="3719">MSFEVNTSFYQLAWIPLIITVRKGPSSLLHGVN</sequence>
<protein>
    <submittedName>
        <fullName evidence="1">Uncharacterized protein</fullName>
    </submittedName>
</protein>
<keyword evidence="2" id="KW-1185">Reference proteome</keyword>
<reference evidence="1 2" key="1">
    <citation type="submission" date="2011-11" db="EMBL/GenBank/DDBJ databases">
        <title>The Genome Sequence of Fusarium oxysporum PHW815.</title>
        <authorList>
            <consortium name="The Broad Institute Genome Sequencing Platform"/>
            <person name="Ma L.-J."/>
            <person name="Gale L.R."/>
            <person name="Schwartz D.C."/>
            <person name="Zhou S."/>
            <person name="Corby-Kistler H."/>
            <person name="Young S.K."/>
            <person name="Zeng Q."/>
            <person name="Gargeya S."/>
            <person name="Fitzgerald M."/>
            <person name="Haas B."/>
            <person name="Abouelleil A."/>
            <person name="Alvarado L."/>
            <person name="Arachchi H.M."/>
            <person name="Berlin A."/>
            <person name="Brown A."/>
            <person name="Chapman S.B."/>
            <person name="Chen Z."/>
            <person name="Dunbar C."/>
            <person name="Freedman E."/>
            <person name="Gearin G."/>
            <person name="Goldberg J."/>
            <person name="Griggs A."/>
            <person name="Gujja S."/>
            <person name="Heiman D."/>
            <person name="Howarth C."/>
            <person name="Larson L."/>
            <person name="Lui A."/>
            <person name="MacDonald P.J.P."/>
            <person name="Montmayeur A."/>
            <person name="Murphy C."/>
            <person name="Neiman D."/>
            <person name="Pearson M."/>
            <person name="Priest M."/>
            <person name="Roberts A."/>
            <person name="Saif S."/>
            <person name="Shea T."/>
            <person name="Shenoy N."/>
            <person name="Sisk P."/>
            <person name="Stolte C."/>
            <person name="Sykes S."/>
            <person name="Wortman J."/>
            <person name="Nusbaum C."/>
            <person name="Birren B."/>
        </authorList>
    </citation>
    <scope>NUCLEOTIDE SEQUENCE [LARGE SCALE GENOMIC DNA]</scope>
    <source>
        <strain evidence="1 2">54005</strain>
    </source>
</reference>
<gene>
    <name evidence="1" type="ORF">FOQG_12431</name>
</gene>
<evidence type="ECO:0000313" key="1">
    <source>
        <dbReference type="EMBL" id="EXK83249.1"/>
    </source>
</evidence>
<name>X0BXN0_FUSOX</name>
<dbReference type="AlphaFoldDB" id="X0BXN0"/>
<dbReference type="Proteomes" id="UP000030663">
    <property type="component" value="Unassembled WGS sequence"/>
</dbReference>
<dbReference type="EMBL" id="JH658404">
    <property type="protein sequence ID" value="EXK83249.1"/>
    <property type="molecule type" value="Genomic_DNA"/>
</dbReference>
<accession>X0BXN0</accession>
<evidence type="ECO:0000313" key="2">
    <source>
        <dbReference type="Proteomes" id="UP000030663"/>
    </source>
</evidence>
<dbReference type="HOGENOM" id="CLU_3384846_0_0_1"/>